<protein>
    <recommendedName>
        <fullName evidence="4">Multidrug transporter</fullName>
    </recommendedName>
</protein>
<feature type="compositionally biased region" description="Basic and acidic residues" evidence="1">
    <location>
        <begin position="30"/>
        <end position="45"/>
    </location>
</feature>
<comment type="caution">
    <text evidence="2">The sequence shown here is derived from an EMBL/GenBank/DDBJ whole genome shotgun (WGS) entry which is preliminary data.</text>
</comment>
<sequence>MTEERPELDPQIDQREDGVVIEPGSEIDEDLKRNTSDPRRPGDAG</sequence>
<organism evidence="2 3">
    <name type="scientific">Arthrobacter deserti</name>
    <dbReference type="NCBI Taxonomy" id="1742687"/>
    <lineage>
        <taxon>Bacteria</taxon>
        <taxon>Bacillati</taxon>
        <taxon>Actinomycetota</taxon>
        <taxon>Actinomycetes</taxon>
        <taxon>Micrococcales</taxon>
        <taxon>Micrococcaceae</taxon>
        <taxon>Arthrobacter</taxon>
    </lineage>
</organism>
<reference evidence="2 3" key="1">
    <citation type="submission" date="2020-04" db="EMBL/GenBank/DDBJ databases">
        <authorList>
            <person name="Liu S."/>
        </authorList>
    </citation>
    <scope>NUCLEOTIDE SEQUENCE [LARGE SCALE GENOMIC DNA]</scope>
    <source>
        <strain evidence="2 3">CGMCC 1.15091</strain>
    </source>
</reference>
<accession>A0ABX1JPG5</accession>
<dbReference type="Proteomes" id="UP000523795">
    <property type="component" value="Unassembled WGS sequence"/>
</dbReference>
<proteinExistence type="predicted"/>
<gene>
    <name evidence="2" type="ORF">HER39_09075</name>
</gene>
<feature type="region of interest" description="Disordered" evidence="1">
    <location>
        <begin position="1"/>
        <end position="45"/>
    </location>
</feature>
<keyword evidence="3" id="KW-1185">Reference proteome</keyword>
<evidence type="ECO:0000256" key="1">
    <source>
        <dbReference type="SAM" id="MobiDB-lite"/>
    </source>
</evidence>
<evidence type="ECO:0000313" key="3">
    <source>
        <dbReference type="Proteomes" id="UP000523795"/>
    </source>
</evidence>
<evidence type="ECO:0008006" key="4">
    <source>
        <dbReference type="Google" id="ProtNLM"/>
    </source>
</evidence>
<feature type="compositionally biased region" description="Basic and acidic residues" evidence="1">
    <location>
        <begin position="1"/>
        <end position="18"/>
    </location>
</feature>
<name>A0ABX1JPG5_9MICC</name>
<evidence type="ECO:0000313" key="2">
    <source>
        <dbReference type="EMBL" id="NKX50714.1"/>
    </source>
</evidence>
<dbReference type="EMBL" id="JAAZSR010000119">
    <property type="protein sequence ID" value="NKX50714.1"/>
    <property type="molecule type" value="Genomic_DNA"/>
</dbReference>